<dbReference type="PANTHER" id="PTHR48070:SF6">
    <property type="entry name" value="ESTERASE OVCA2"/>
    <property type="match status" value="1"/>
</dbReference>
<evidence type="ECO:0000313" key="4">
    <source>
        <dbReference type="Proteomes" id="UP000006753"/>
    </source>
</evidence>
<dbReference type="Pfam" id="PF03959">
    <property type="entry name" value="FSH1"/>
    <property type="match status" value="1"/>
</dbReference>
<evidence type="ECO:0000256" key="1">
    <source>
        <dbReference type="ARBA" id="ARBA00022801"/>
    </source>
</evidence>
<dbReference type="HOGENOM" id="CLU_051938_2_3_1"/>
<evidence type="ECO:0000259" key="2">
    <source>
        <dbReference type="Pfam" id="PF03959"/>
    </source>
</evidence>
<feature type="domain" description="Serine hydrolase" evidence="2">
    <location>
        <begin position="40"/>
        <end position="264"/>
    </location>
</feature>
<dbReference type="GO" id="GO:0005634">
    <property type="term" value="C:nucleus"/>
    <property type="evidence" value="ECO:0007669"/>
    <property type="project" value="TreeGrafter"/>
</dbReference>
<dbReference type="GO" id="GO:0016787">
    <property type="term" value="F:hydrolase activity"/>
    <property type="evidence" value="ECO:0007669"/>
    <property type="project" value="UniProtKB-KW"/>
</dbReference>
<dbReference type="InterPro" id="IPR005645">
    <property type="entry name" value="FSH-like_dom"/>
</dbReference>
<gene>
    <name evidence="3" type="ORF">MBM_03023</name>
</gene>
<dbReference type="OrthoDB" id="2094269at2759"/>
<dbReference type="Proteomes" id="UP000006753">
    <property type="component" value="Unassembled WGS sequence"/>
</dbReference>
<proteinExistence type="predicted"/>
<reference evidence="3 4" key="1">
    <citation type="journal article" date="2012" name="BMC Genomics">
        <title>Sequencing the genome of Marssonina brunnea reveals fungus-poplar co-evolution.</title>
        <authorList>
            <person name="Zhu S."/>
            <person name="Cao Y.-Z."/>
            <person name="Jiang C."/>
            <person name="Tan B.-Y."/>
            <person name="Wang Z."/>
            <person name="Feng S."/>
            <person name="Zhang L."/>
            <person name="Su X.-H."/>
            <person name="Brejova B."/>
            <person name="Vinar T."/>
            <person name="Xu M."/>
            <person name="Wang M.-X."/>
            <person name="Zhang S.-G."/>
            <person name="Huang M.-R."/>
            <person name="Wu R."/>
            <person name="Zhou Y."/>
        </authorList>
    </citation>
    <scope>NUCLEOTIDE SEQUENCE [LARGE SCALE GENOMIC DNA]</scope>
    <source>
        <strain evidence="3 4">MB_m1</strain>
    </source>
</reference>
<protein>
    <recommendedName>
        <fullName evidence="2">Serine hydrolase domain-containing protein</fullName>
    </recommendedName>
</protein>
<evidence type="ECO:0000313" key="3">
    <source>
        <dbReference type="EMBL" id="EKD18781.1"/>
    </source>
</evidence>
<dbReference type="GeneID" id="18758958"/>
<dbReference type="InterPro" id="IPR050593">
    <property type="entry name" value="LovG"/>
</dbReference>
<keyword evidence="1" id="KW-0378">Hydrolase</keyword>
<dbReference type="InParanoid" id="K1X0R8"/>
<dbReference type="InterPro" id="IPR029058">
    <property type="entry name" value="AB_hydrolase_fold"/>
</dbReference>
<dbReference type="KEGG" id="mbe:MBM_03023"/>
<dbReference type="AlphaFoldDB" id="K1X0R8"/>
<name>K1X0R8_MARBU</name>
<dbReference type="OMA" id="FRDPTIC"/>
<dbReference type="EMBL" id="JH921432">
    <property type="protein sequence ID" value="EKD18781.1"/>
    <property type="molecule type" value="Genomic_DNA"/>
</dbReference>
<sequence length="284" mass="31808">MTKSCSKQQQLRISEICLKLLEPEHLYYYQVTKQEAQKMSKLRVLCLHGFTSNGSVHAHQVRGITKPLSASFEFIFPDGPHEVPISDKMKQESPSMRTWAEYVSINSKSGHRAWWVAKDPDSTKNEPGGFDGLERSLDYLGDIIQKSGPVHAIWGFSQGACFSGMLMALLSPQQKNHPLRKRLPKSQGIPSAGIFFSGFKSRFAEHESAYEKGIEVPTLHVVGERDTAVTPEKSKTLARICKDAKVLTHAGAHDIPSSEEDRETVVRFMRENVRAAKSDGRENL</sequence>
<organism evidence="3 4">
    <name type="scientific">Marssonina brunnea f. sp. multigermtubi (strain MB_m1)</name>
    <name type="common">Marssonina leaf spot fungus</name>
    <dbReference type="NCBI Taxonomy" id="1072389"/>
    <lineage>
        <taxon>Eukaryota</taxon>
        <taxon>Fungi</taxon>
        <taxon>Dikarya</taxon>
        <taxon>Ascomycota</taxon>
        <taxon>Pezizomycotina</taxon>
        <taxon>Leotiomycetes</taxon>
        <taxon>Helotiales</taxon>
        <taxon>Drepanopezizaceae</taxon>
        <taxon>Drepanopeziza</taxon>
    </lineage>
</organism>
<keyword evidence="4" id="KW-1185">Reference proteome</keyword>
<accession>K1X0R8</accession>
<dbReference type="eggNOG" id="KOG2551">
    <property type="taxonomic scope" value="Eukaryota"/>
</dbReference>
<dbReference type="SUPFAM" id="SSF53474">
    <property type="entry name" value="alpha/beta-Hydrolases"/>
    <property type="match status" value="1"/>
</dbReference>
<dbReference type="PANTHER" id="PTHR48070">
    <property type="entry name" value="ESTERASE OVCA2"/>
    <property type="match status" value="1"/>
</dbReference>
<dbReference type="GO" id="GO:0005737">
    <property type="term" value="C:cytoplasm"/>
    <property type="evidence" value="ECO:0007669"/>
    <property type="project" value="TreeGrafter"/>
</dbReference>
<dbReference type="Gene3D" id="3.40.50.1820">
    <property type="entry name" value="alpha/beta hydrolase"/>
    <property type="match status" value="1"/>
</dbReference>